<dbReference type="SUPFAM" id="SSF55729">
    <property type="entry name" value="Acyl-CoA N-acyltransferases (Nat)"/>
    <property type="match status" value="1"/>
</dbReference>
<dbReference type="RefSeq" id="WP_160914747.1">
    <property type="nucleotide sequence ID" value="NZ_WMFA01000004.1"/>
</dbReference>
<dbReference type="InterPro" id="IPR050680">
    <property type="entry name" value="YpeA/RimI_acetyltransf"/>
</dbReference>
<dbReference type="OrthoDB" id="9127144at2"/>
<name>A0A845FE27_9BACI</name>
<dbReference type="PANTHER" id="PTHR43420:SF47">
    <property type="entry name" value="N-ACETYLTRANSFERASE DOMAIN-CONTAINING PROTEIN"/>
    <property type="match status" value="1"/>
</dbReference>
<accession>A0A845FE27</accession>
<dbReference type="InterPro" id="IPR000182">
    <property type="entry name" value="GNAT_dom"/>
</dbReference>
<evidence type="ECO:0000313" key="4">
    <source>
        <dbReference type="EMBL" id="MYL71797.1"/>
    </source>
</evidence>
<dbReference type="AlphaFoldDB" id="A0A845FE27"/>
<dbReference type="Pfam" id="PF00583">
    <property type="entry name" value="Acetyltransf_1"/>
    <property type="match status" value="1"/>
</dbReference>
<evidence type="ECO:0000313" key="5">
    <source>
        <dbReference type="Proteomes" id="UP000450457"/>
    </source>
</evidence>
<dbReference type="InterPro" id="IPR027455">
    <property type="entry name" value="Sper_AcTfrase_N"/>
</dbReference>
<organism evidence="4 5">
    <name type="scientific">Halobacillus litoralis</name>
    <dbReference type="NCBI Taxonomy" id="45668"/>
    <lineage>
        <taxon>Bacteria</taxon>
        <taxon>Bacillati</taxon>
        <taxon>Bacillota</taxon>
        <taxon>Bacilli</taxon>
        <taxon>Bacillales</taxon>
        <taxon>Bacillaceae</taxon>
        <taxon>Halobacillus</taxon>
    </lineage>
</organism>
<keyword evidence="1 4" id="KW-0808">Transferase</keyword>
<keyword evidence="2" id="KW-0012">Acyltransferase</keyword>
<proteinExistence type="predicted"/>
<dbReference type="CDD" id="cd04301">
    <property type="entry name" value="NAT_SF"/>
    <property type="match status" value="1"/>
</dbReference>
<evidence type="ECO:0000256" key="2">
    <source>
        <dbReference type="ARBA" id="ARBA00023315"/>
    </source>
</evidence>
<dbReference type="Proteomes" id="UP000450457">
    <property type="component" value="Unassembled WGS sequence"/>
</dbReference>
<comment type="caution">
    <text evidence="4">The sequence shown here is derived from an EMBL/GenBank/DDBJ whole genome shotgun (WGS) entry which is preliminary data.</text>
</comment>
<dbReference type="Gene3D" id="1.10.287.900">
    <property type="entry name" value="The crystal structure of the spermine/spermidine acetyltransferase from enterococcus faecali"/>
    <property type="match status" value="1"/>
</dbReference>
<evidence type="ECO:0000256" key="1">
    <source>
        <dbReference type="ARBA" id="ARBA00022679"/>
    </source>
</evidence>
<dbReference type="GeneID" id="78007940"/>
<evidence type="ECO:0000259" key="3">
    <source>
        <dbReference type="PROSITE" id="PS51186"/>
    </source>
</evidence>
<protein>
    <submittedName>
        <fullName evidence="4">GNAT family N-acetyltransferase</fullName>
    </submittedName>
</protein>
<reference evidence="4 5" key="1">
    <citation type="submission" date="2019-11" db="EMBL/GenBank/DDBJ databases">
        <title>Genome sequences of 17 halophilic strains isolated from different environments.</title>
        <authorList>
            <person name="Furrow R.E."/>
        </authorList>
    </citation>
    <scope>NUCLEOTIDE SEQUENCE [LARGE SCALE GENOMIC DNA]</scope>
    <source>
        <strain evidence="4 5">SL-4</strain>
    </source>
</reference>
<dbReference type="PROSITE" id="PS51186">
    <property type="entry name" value="GNAT"/>
    <property type="match status" value="1"/>
</dbReference>
<dbReference type="Gene3D" id="3.40.630.30">
    <property type="match status" value="1"/>
</dbReference>
<sequence length="153" mass="17887">MSNIHIKDIDHANEYKVRNIKLKFGQEKFIETVDECLEEAGTYHQWHPVAIYFEEDIIGFAMYGSFGPNKETWLDRIMIDKRAQGKGYGKRAIIMLIDIISKEYGVNVIYLSITEDNKKAFHLYTSIGFEYMNERDPNNGELLFKYTLKTKSS</sequence>
<feature type="domain" description="N-acetyltransferase" evidence="3">
    <location>
        <begin position="4"/>
        <end position="149"/>
    </location>
</feature>
<gene>
    <name evidence="4" type="ORF">GLW00_13100</name>
</gene>
<dbReference type="InterPro" id="IPR016181">
    <property type="entry name" value="Acyl_CoA_acyltransferase"/>
</dbReference>
<dbReference type="EMBL" id="WMFA01000004">
    <property type="protein sequence ID" value="MYL71797.1"/>
    <property type="molecule type" value="Genomic_DNA"/>
</dbReference>
<dbReference type="GO" id="GO:0016747">
    <property type="term" value="F:acyltransferase activity, transferring groups other than amino-acyl groups"/>
    <property type="evidence" value="ECO:0007669"/>
    <property type="project" value="InterPro"/>
</dbReference>
<dbReference type="PANTHER" id="PTHR43420">
    <property type="entry name" value="ACETYLTRANSFERASE"/>
    <property type="match status" value="1"/>
</dbReference>